<dbReference type="InterPro" id="IPR051120">
    <property type="entry name" value="ABC_AA/LPS_Transport"/>
</dbReference>
<sequence length="229" mass="24164">MAFGAFKVLDRVSLDVFGGEIVGILGPNGAGKTTFMNLLTGAYRPTTGRVHVLGEDVTHLATADRCRRGIARTHQVPRPFGGMTVFENVLVAARNGRGDPSGDPVGLAWQVLEHTGLAGVANRKAGSLGLLDRKRLELSRALATGPRVVLLDEIGGGLTDAEADRLVALIRDIQRDGVTIVWIEHIMRLLTECCTRMICMAGGAVIADGLPGDVIDAPAVRTAYFGAAA</sequence>
<dbReference type="Proteomes" id="UP000443843">
    <property type="component" value="Unassembled WGS sequence"/>
</dbReference>
<dbReference type="GO" id="GO:1903805">
    <property type="term" value="P:L-valine import across plasma membrane"/>
    <property type="evidence" value="ECO:0007669"/>
    <property type="project" value="TreeGrafter"/>
</dbReference>
<organism evidence="5 6">
    <name type="scientific">Pseudooceanicola pacificus</name>
    <dbReference type="NCBI Taxonomy" id="2676438"/>
    <lineage>
        <taxon>Bacteria</taxon>
        <taxon>Pseudomonadati</taxon>
        <taxon>Pseudomonadota</taxon>
        <taxon>Alphaproteobacteria</taxon>
        <taxon>Rhodobacterales</taxon>
        <taxon>Paracoccaceae</taxon>
        <taxon>Pseudooceanicola</taxon>
    </lineage>
</organism>
<dbReference type="GO" id="GO:0005886">
    <property type="term" value="C:plasma membrane"/>
    <property type="evidence" value="ECO:0007669"/>
    <property type="project" value="TreeGrafter"/>
</dbReference>
<dbReference type="GO" id="GO:0015188">
    <property type="term" value="F:L-isoleucine transmembrane transporter activity"/>
    <property type="evidence" value="ECO:0007669"/>
    <property type="project" value="TreeGrafter"/>
</dbReference>
<evidence type="ECO:0000313" key="5">
    <source>
        <dbReference type="EMBL" id="MWB78243.1"/>
    </source>
</evidence>
<dbReference type="EMBL" id="WNXQ01000004">
    <property type="protein sequence ID" value="MWB78243.1"/>
    <property type="molecule type" value="Genomic_DNA"/>
</dbReference>
<dbReference type="AlphaFoldDB" id="A0A844WAZ6"/>
<evidence type="ECO:0000256" key="3">
    <source>
        <dbReference type="ARBA" id="ARBA00022840"/>
    </source>
</evidence>
<dbReference type="CDD" id="cd03219">
    <property type="entry name" value="ABC_Mj1267_LivG_branched"/>
    <property type="match status" value="1"/>
</dbReference>
<proteinExistence type="predicted"/>
<dbReference type="InterPro" id="IPR027417">
    <property type="entry name" value="P-loop_NTPase"/>
</dbReference>
<dbReference type="Gene3D" id="3.40.50.300">
    <property type="entry name" value="P-loop containing nucleotide triphosphate hydrolases"/>
    <property type="match status" value="1"/>
</dbReference>
<dbReference type="GO" id="GO:0015808">
    <property type="term" value="P:L-alanine transport"/>
    <property type="evidence" value="ECO:0007669"/>
    <property type="project" value="TreeGrafter"/>
</dbReference>
<dbReference type="PANTHER" id="PTHR45772">
    <property type="entry name" value="CONSERVED COMPONENT OF ABC TRANSPORTER FOR NATURAL AMINO ACIDS-RELATED"/>
    <property type="match status" value="1"/>
</dbReference>
<keyword evidence="3 5" id="KW-0067">ATP-binding</keyword>
<evidence type="ECO:0000256" key="2">
    <source>
        <dbReference type="ARBA" id="ARBA00022741"/>
    </source>
</evidence>
<evidence type="ECO:0000256" key="1">
    <source>
        <dbReference type="ARBA" id="ARBA00022448"/>
    </source>
</evidence>
<protein>
    <submittedName>
        <fullName evidence="5">ATP-binding cassette domain-containing protein</fullName>
    </submittedName>
</protein>
<dbReference type="GO" id="GO:0005524">
    <property type="term" value="F:ATP binding"/>
    <property type="evidence" value="ECO:0007669"/>
    <property type="project" value="UniProtKB-KW"/>
</dbReference>
<dbReference type="GO" id="GO:0005304">
    <property type="term" value="F:L-valine transmembrane transporter activity"/>
    <property type="evidence" value="ECO:0007669"/>
    <property type="project" value="TreeGrafter"/>
</dbReference>
<dbReference type="RefSeq" id="WP_160382506.1">
    <property type="nucleotide sequence ID" value="NZ_WNXQ01000004.1"/>
</dbReference>
<dbReference type="GO" id="GO:1903806">
    <property type="term" value="P:L-isoleucine import across plasma membrane"/>
    <property type="evidence" value="ECO:0007669"/>
    <property type="project" value="TreeGrafter"/>
</dbReference>
<comment type="caution">
    <text evidence="5">The sequence shown here is derived from an EMBL/GenBank/DDBJ whole genome shotgun (WGS) entry which is preliminary data.</text>
</comment>
<dbReference type="SUPFAM" id="SSF52540">
    <property type="entry name" value="P-loop containing nucleoside triphosphate hydrolases"/>
    <property type="match status" value="1"/>
</dbReference>
<accession>A0A844WAZ6</accession>
<dbReference type="InterPro" id="IPR003593">
    <property type="entry name" value="AAA+_ATPase"/>
</dbReference>
<keyword evidence="2" id="KW-0547">Nucleotide-binding</keyword>
<dbReference type="SMART" id="SM00382">
    <property type="entry name" value="AAA"/>
    <property type="match status" value="1"/>
</dbReference>
<dbReference type="PROSITE" id="PS50893">
    <property type="entry name" value="ABC_TRANSPORTER_2"/>
    <property type="match status" value="1"/>
</dbReference>
<keyword evidence="1" id="KW-0813">Transport</keyword>
<dbReference type="GO" id="GO:0042941">
    <property type="term" value="P:D-alanine transmembrane transport"/>
    <property type="evidence" value="ECO:0007669"/>
    <property type="project" value="TreeGrafter"/>
</dbReference>
<dbReference type="PANTHER" id="PTHR45772:SF7">
    <property type="entry name" value="AMINO ACID ABC TRANSPORTER ATP-BINDING PROTEIN"/>
    <property type="match status" value="1"/>
</dbReference>
<keyword evidence="6" id="KW-1185">Reference proteome</keyword>
<evidence type="ECO:0000313" key="6">
    <source>
        <dbReference type="Proteomes" id="UP000443843"/>
    </source>
</evidence>
<reference evidence="5 6" key="1">
    <citation type="submission" date="2019-11" db="EMBL/GenBank/DDBJ databases">
        <title>Pseudooceanicola pacifica sp. nov., isolated from deep-sea sediment of the Pacific Ocean.</title>
        <authorList>
            <person name="Lyu L."/>
        </authorList>
    </citation>
    <scope>NUCLEOTIDE SEQUENCE [LARGE SCALE GENOMIC DNA]</scope>
    <source>
        <strain evidence="5 6">216_PA32_1</strain>
    </source>
</reference>
<dbReference type="Pfam" id="PF00005">
    <property type="entry name" value="ABC_tran"/>
    <property type="match status" value="1"/>
</dbReference>
<evidence type="ECO:0000259" key="4">
    <source>
        <dbReference type="PROSITE" id="PS50893"/>
    </source>
</evidence>
<dbReference type="InterPro" id="IPR003439">
    <property type="entry name" value="ABC_transporter-like_ATP-bd"/>
</dbReference>
<name>A0A844WAZ6_9RHOB</name>
<gene>
    <name evidence="5" type="ORF">GLS40_09420</name>
</gene>
<dbReference type="GO" id="GO:0015192">
    <property type="term" value="F:L-phenylalanine transmembrane transporter activity"/>
    <property type="evidence" value="ECO:0007669"/>
    <property type="project" value="TreeGrafter"/>
</dbReference>
<dbReference type="GO" id="GO:0016887">
    <property type="term" value="F:ATP hydrolysis activity"/>
    <property type="evidence" value="ECO:0007669"/>
    <property type="project" value="InterPro"/>
</dbReference>
<feature type="domain" description="ABC transporter" evidence="4">
    <location>
        <begin position="1"/>
        <end position="227"/>
    </location>
</feature>